<dbReference type="NCBIfam" id="TIGR00619">
    <property type="entry name" value="sbcd"/>
    <property type="match status" value="1"/>
</dbReference>
<evidence type="ECO:0000313" key="11">
    <source>
        <dbReference type="Proteomes" id="UP000541033"/>
    </source>
</evidence>
<feature type="domain" description="Calcineurin-like phosphoesterase" evidence="8">
    <location>
        <begin position="1"/>
        <end position="221"/>
    </location>
</feature>
<accession>A0A7X5TUM8</accession>
<keyword evidence="5 7" id="KW-0378">Hydrolase</keyword>
<evidence type="ECO:0000256" key="2">
    <source>
        <dbReference type="ARBA" id="ARBA00011322"/>
    </source>
</evidence>
<keyword evidence="4 7" id="KW-0540">Nuclease</keyword>
<dbReference type="Pfam" id="PF12320">
    <property type="entry name" value="SbcD_C"/>
    <property type="match status" value="1"/>
</dbReference>
<dbReference type="PANTHER" id="PTHR30337">
    <property type="entry name" value="COMPONENT OF ATP-DEPENDENT DSDNA EXONUCLEASE"/>
    <property type="match status" value="1"/>
</dbReference>
<keyword evidence="11" id="KW-1185">Reference proteome</keyword>
<comment type="caution">
    <text evidence="10">The sequence shown here is derived from an EMBL/GenBank/DDBJ whole genome shotgun (WGS) entry which is preliminary data.</text>
</comment>
<evidence type="ECO:0000259" key="9">
    <source>
        <dbReference type="Pfam" id="PF12320"/>
    </source>
</evidence>
<dbReference type="CDD" id="cd00840">
    <property type="entry name" value="MPP_Mre11_N"/>
    <property type="match status" value="1"/>
</dbReference>
<keyword evidence="6 7" id="KW-0269">Exonuclease</keyword>
<dbReference type="Gene3D" id="3.60.21.10">
    <property type="match status" value="1"/>
</dbReference>
<sequence length="388" mass="42372">MKILHSSDFHIGRTFHATSTLDHLRQVLAALVSLAVQQSVDVLVVSGDIFDTSTPAADHYAVLTETLTALHSEGIAVVMTSGNHDSATRLGFQSQWASQAGIHILTEHDAYSRPVELNDEFGPVLFYGIPYLEPSLIRHLHPEVELRSQQQALSMAMDAVRADLASRASDTSPVRSVAMAHCFVVGGEASDVERDITAGGLDYVSLSTFDGPDYVALGHIHGRAVFSERVRYSGAPLHYSFSEANKPRGVWLIDLGATGLGAVEWHDLPIPRPLSVVTGTLNDLITQSEYNSAEQHWVSAILTDQQRPLDAMAKLRERFAYCVTLEFQPDTSADHGTATYAQRVQSQSDPTLIAGFLEYVRNGVGQTDYERECIADALAQVGETEAKR</sequence>
<gene>
    <name evidence="7" type="primary">sbcD</name>
    <name evidence="10" type="ORF">FHX76_002625</name>
</gene>
<evidence type="ECO:0000256" key="7">
    <source>
        <dbReference type="RuleBase" id="RU363069"/>
    </source>
</evidence>
<feature type="domain" description="Nuclease SbcCD subunit D C-terminal" evidence="9">
    <location>
        <begin position="271"/>
        <end position="350"/>
    </location>
</feature>
<evidence type="ECO:0000256" key="4">
    <source>
        <dbReference type="ARBA" id="ARBA00022722"/>
    </source>
</evidence>
<evidence type="ECO:0000256" key="6">
    <source>
        <dbReference type="ARBA" id="ARBA00022839"/>
    </source>
</evidence>
<dbReference type="PANTHER" id="PTHR30337:SF0">
    <property type="entry name" value="NUCLEASE SBCCD SUBUNIT D"/>
    <property type="match status" value="1"/>
</dbReference>
<dbReference type="InterPro" id="IPR004843">
    <property type="entry name" value="Calcineurin-like_PHP"/>
</dbReference>
<evidence type="ECO:0000256" key="1">
    <source>
        <dbReference type="ARBA" id="ARBA00010555"/>
    </source>
</evidence>
<comment type="subunit">
    <text evidence="2 7">Heterodimer of SbcC and SbcD.</text>
</comment>
<evidence type="ECO:0000256" key="5">
    <source>
        <dbReference type="ARBA" id="ARBA00022801"/>
    </source>
</evidence>
<dbReference type="InterPro" id="IPR041796">
    <property type="entry name" value="Mre11_N"/>
</dbReference>
<evidence type="ECO:0000259" key="8">
    <source>
        <dbReference type="Pfam" id="PF00149"/>
    </source>
</evidence>
<keyword evidence="7" id="KW-0233">DNA recombination</keyword>
<dbReference type="InterPro" id="IPR050535">
    <property type="entry name" value="DNA_Repair-Maintenance_Comp"/>
</dbReference>
<dbReference type="GO" id="GO:0008408">
    <property type="term" value="F:3'-5' exonuclease activity"/>
    <property type="evidence" value="ECO:0007669"/>
    <property type="project" value="InterPro"/>
</dbReference>
<dbReference type="Pfam" id="PF00149">
    <property type="entry name" value="Metallophos"/>
    <property type="match status" value="1"/>
</dbReference>
<evidence type="ECO:0000256" key="3">
    <source>
        <dbReference type="ARBA" id="ARBA00013365"/>
    </source>
</evidence>
<dbReference type="Proteomes" id="UP000541033">
    <property type="component" value="Unassembled WGS sequence"/>
</dbReference>
<comment type="similarity">
    <text evidence="1 7">Belongs to the SbcD family.</text>
</comment>
<dbReference type="InterPro" id="IPR029052">
    <property type="entry name" value="Metallo-depent_PP-like"/>
</dbReference>
<evidence type="ECO:0000313" key="10">
    <source>
        <dbReference type="EMBL" id="NIH54729.1"/>
    </source>
</evidence>
<keyword evidence="7" id="KW-0235">DNA replication</keyword>
<protein>
    <recommendedName>
        <fullName evidence="3 7">Nuclease SbcCD subunit D</fullName>
    </recommendedName>
</protein>
<dbReference type="GO" id="GO:0006260">
    <property type="term" value="P:DNA replication"/>
    <property type="evidence" value="ECO:0007669"/>
    <property type="project" value="UniProtKB-KW"/>
</dbReference>
<dbReference type="SUPFAM" id="SSF56300">
    <property type="entry name" value="Metallo-dependent phosphatases"/>
    <property type="match status" value="1"/>
</dbReference>
<dbReference type="AlphaFoldDB" id="A0A7X5TUM8"/>
<proteinExistence type="inferred from homology"/>
<reference evidence="10 11" key="1">
    <citation type="submission" date="2020-02" db="EMBL/GenBank/DDBJ databases">
        <title>Sequencing the genomes of 1000 actinobacteria strains.</title>
        <authorList>
            <person name="Klenk H.-P."/>
        </authorList>
    </citation>
    <scope>NUCLEOTIDE SEQUENCE [LARGE SCALE GENOMIC DNA]</scope>
    <source>
        <strain evidence="10 11">DSM 27960</strain>
    </source>
</reference>
<dbReference type="EMBL" id="JAAMOX010000002">
    <property type="protein sequence ID" value="NIH54729.1"/>
    <property type="molecule type" value="Genomic_DNA"/>
</dbReference>
<dbReference type="GO" id="GO:0006310">
    <property type="term" value="P:DNA recombination"/>
    <property type="evidence" value="ECO:0007669"/>
    <property type="project" value="UniProtKB-KW"/>
</dbReference>
<comment type="function">
    <text evidence="7">SbcCD cleaves DNA hairpin structures. These structures can inhibit DNA replication and are intermediates in certain DNA recombination reactions. The complex acts as a 3'-&gt;5' double strand exonuclease that can open hairpins. It also has a 5' single-strand endonuclease activity.</text>
</comment>
<dbReference type="RefSeq" id="WP_167151258.1">
    <property type="nucleotide sequence ID" value="NZ_JAAMOX010000002.1"/>
</dbReference>
<name>A0A7X5TUM8_9MICO</name>
<dbReference type="GO" id="GO:0004519">
    <property type="term" value="F:endonuclease activity"/>
    <property type="evidence" value="ECO:0007669"/>
    <property type="project" value="UniProtKB-KW"/>
</dbReference>
<keyword evidence="7" id="KW-0255">Endonuclease</keyword>
<dbReference type="InterPro" id="IPR026843">
    <property type="entry name" value="SbcD_C"/>
</dbReference>
<organism evidence="10 11">
    <name type="scientific">Lysinibacter cavernae</name>
    <dbReference type="NCBI Taxonomy" id="1640652"/>
    <lineage>
        <taxon>Bacteria</taxon>
        <taxon>Bacillati</taxon>
        <taxon>Actinomycetota</taxon>
        <taxon>Actinomycetes</taxon>
        <taxon>Micrococcales</taxon>
        <taxon>Microbacteriaceae</taxon>
        <taxon>Lysinibacter</taxon>
    </lineage>
</organism>
<dbReference type="InterPro" id="IPR004593">
    <property type="entry name" value="SbcD"/>
</dbReference>